<proteinExistence type="predicted"/>
<keyword evidence="1" id="KW-0614">Plasmid</keyword>
<dbReference type="RefSeq" id="WP_124875841.1">
    <property type="nucleotide sequence ID" value="NZ_CP034188.1"/>
</dbReference>
<organism evidence="1 2">
    <name type="scientific">Deinococcus psychrotolerans</name>
    <dbReference type="NCBI Taxonomy" id="2489213"/>
    <lineage>
        <taxon>Bacteria</taxon>
        <taxon>Thermotogati</taxon>
        <taxon>Deinococcota</taxon>
        <taxon>Deinococci</taxon>
        <taxon>Deinococcales</taxon>
        <taxon>Deinococcaceae</taxon>
        <taxon>Deinococcus</taxon>
    </lineage>
</organism>
<gene>
    <name evidence="1" type="ORF">EHF33_20715</name>
</gene>
<protein>
    <submittedName>
        <fullName evidence="1">Uncharacterized protein</fullName>
    </submittedName>
</protein>
<keyword evidence="2" id="KW-1185">Reference proteome</keyword>
<reference evidence="1 2" key="1">
    <citation type="submission" date="2018-11" db="EMBL/GenBank/DDBJ databases">
        <title>Deinococcus shelandsis sp. nov., isolated from South Shetland Islands soil of Antarctica.</title>
        <authorList>
            <person name="Tian J."/>
        </authorList>
    </citation>
    <scope>NUCLEOTIDE SEQUENCE [LARGE SCALE GENOMIC DNA]</scope>
    <source>
        <strain evidence="1 2">S14-83T</strain>
        <plasmid evidence="1 2">unnamed4</plasmid>
    </source>
</reference>
<sequence length="61" mass="7060">MAKQGYGTVRELLGWPPDEALSVDQQATLRGLYFYQVAQDVRRGIHDDLEDKRIEVLNKQK</sequence>
<geneLocation type="plasmid" evidence="1 2">
    <name>unnamed4</name>
</geneLocation>
<name>A0A3G8YKB9_9DEIO</name>
<dbReference type="EMBL" id="CP034188">
    <property type="protein sequence ID" value="AZI45335.1"/>
    <property type="molecule type" value="Genomic_DNA"/>
</dbReference>
<evidence type="ECO:0000313" key="1">
    <source>
        <dbReference type="EMBL" id="AZI45335.1"/>
    </source>
</evidence>
<accession>A0A3G8YKB9</accession>
<dbReference type="AlphaFoldDB" id="A0A3G8YKB9"/>
<dbReference type="KEGG" id="dph:EHF33_20715"/>
<evidence type="ECO:0000313" key="2">
    <source>
        <dbReference type="Proteomes" id="UP000276417"/>
    </source>
</evidence>
<dbReference type="Proteomes" id="UP000276417">
    <property type="component" value="Plasmid unnamed4"/>
</dbReference>